<keyword evidence="1" id="KW-1133">Transmembrane helix</keyword>
<organism evidence="2 3">
    <name type="scientific">Panagrellus redivivus</name>
    <name type="common">Microworm</name>
    <dbReference type="NCBI Taxonomy" id="6233"/>
    <lineage>
        <taxon>Eukaryota</taxon>
        <taxon>Metazoa</taxon>
        <taxon>Ecdysozoa</taxon>
        <taxon>Nematoda</taxon>
        <taxon>Chromadorea</taxon>
        <taxon>Rhabditida</taxon>
        <taxon>Tylenchina</taxon>
        <taxon>Panagrolaimomorpha</taxon>
        <taxon>Panagrolaimoidea</taxon>
        <taxon>Panagrolaimidae</taxon>
        <taxon>Panagrellus</taxon>
    </lineage>
</organism>
<keyword evidence="2" id="KW-1185">Reference proteome</keyword>
<proteinExistence type="predicted"/>
<dbReference type="AlphaFoldDB" id="A0A7E4VKN4"/>
<reference evidence="3" key="2">
    <citation type="submission" date="2020-10" db="UniProtKB">
        <authorList>
            <consortium name="WormBaseParasite"/>
        </authorList>
    </citation>
    <scope>IDENTIFICATION</scope>
</reference>
<name>A0A7E4VKN4_PANRE</name>
<feature type="transmembrane region" description="Helical" evidence="1">
    <location>
        <begin position="224"/>
        <end position="247"/>
    </location>
</feature>
<dbReference type="WBParaSite" id="Pan_g21661.t1">
    <property type="protein sequence ID" value="Pan_g21661.t1"/>
    <property type="gene ID" value="Pan_g21661"/>
</dbReference>
<feature type="transmembrane region" description="Helical" evidence="1">
    <location>
        <begin position="177"/>
        <end position="204"/>
    </location>
</feature>
<accession>A0A7E4VKN4</accession>
<sequence>MLALIASVKPRSIASHFRHFSSFVALNMFYSTASTSVLEFFSKLNLLKMPASKLRATIRQHHEETIGTCEMIQEIQATVPDYKYVIQGPLWRRAICHIGHDLHGHFDPNHVDFELVCGLFHTEKVAFMLPILVGVQSLLMTLMINFLGLKFFTCHALILMPSAGMLWWGIRKNNHRFVWVSFIMTVIIMLGWILSIGFMSYAVYRPQDLIYKLITLMCQSEMMGLQLAILTLILVFALNFYVSVYLSTNILYHAVYMYHMNTNSCCHTSDCPGSKDYDPEWHMTDP</sequence>
<feature type="transmembrane region" description="Helical" evidence="1">
    <location>
        <begin position="150"/>
        <end position="170"/>
    </location>
</feature>
<evidence type="ECO:0000256" key="1">
    <source>
        <dbReference type="SAM" id="Phobius"/>
    </source>
</evidence>
<reference evidence="2" key="1">
    <citation type="journal article" date="2013" name="Genetics">
        <title>The draft genome and transcriptome of Panagrellus redivivus are shaped by the harsh demands of a free-living lifestyle.</title>
        <authorList>
            <person name="Srinivasan J."/>
            <person name="Dillman A.R."/>
            <person name="Macchietto M.G."/>
            <person name="Heikkinen L."/>
            <person name="Lakso M."/>
            <person name="Fracchia K.M."/>
            <person name="Antoshechkin I."/>
            <person name="Mortazavi A."/>
            <person name="Wong G."/>
            <person name="Sternberg P.W."/>
        </authorList>
    </citation>
    <scope>NUCLEOTIDE SEQUENCE [LARGE SCALE GENOMIC DNA]</scope>
    <source>
        <strain evidence="2">MT8872</strain>
    </source>
</reference>
<protein>
    <submittedName>
        <fullName evidence="3">G_PROTEIN_RECEP_F1_2 domain-containing protein</fullName>
    </submittedName>
</protein>
<evidence type="ECO:0000313" key="2">
    <source>
        <dbReference type="Proteomes" id="UP000492821"/>
    </source>
</evidence>
<evidence type="ECO:0000313" key="3">
    <source>
        <dbReference type="WBParaSite" id="Pan_g21661.t1"/>
    </source>
</evidence>
<dbReference type="Proteomes" id="UP000492821">
    <property type="component" value="Unassembled WGS sequence"/>
</dbReference>
<keyword evidence="1" id="KW-0812">Transmembrane</keyword>
<keyword evidence="1" id="KW-0472">Membrane</keyword>
<feature type="transmembrane region" description="Helical" evidence="1">
    <location>
        <begin position="20"/>
        <end position="41"/>
    </location>
</feature>
<feature type="transmembrane region" description="Helical" evidence="1">
    <location>
        <begin position="125"/>
        <end position="144"/>
    </location>
</feature>